<evidence type="ECO:0000256" key="1">
    <source>
        <dbReference type="ARBA" id="ARBA00022801"/>
    </source>
</evidence>
<dbReference type="SUPFAM" id="SSF63829">
    <property type="entry name" value="Calcium-dependent phosphotriesterase"/>
    <property type="match status" value="1"/>
</dbReference>
<gene>
    <name evidence="3" type="ORF">CLV57_1428</name>
</gene>
<evidence type="ECO:0000313" key="4">
    <source>
        <dbReference type="Proteomes" id="UP000242687"/>
    </source>
</evidence>
<feature type="domain" description="SMP-30/Gluconolactonase/LRE-like region" evidence="2">
    <location>
        <begin position="68"/>
        <end position="311"/>
    </location>
</feature>
<dbReference type="PANTHER" id="PTHR47572:SF4">
    <property type="entry name" value="LACTONASE DRP35"/>
    <property type="match status" value="1"/>
</dbReference>
<dbReference type="PANTHER" id="PTHR47572">
    <property type="entry name" value="LIPOPROTEIN-RELATED"/>
    <property type="match status" value="1"/>
</dbReference>
<name>A0A2H9VUB9_9SPHI</name>
<dbReference type="Proteomes" id="UP000242687">
    <property type="component" value="Unassembled WGS sequence"/>
</dbReference>
<evidence type="ECO:0000313" key="3">
    <source>
        <dbReference type="EMBL" id="PJJ84417.1"/>
    </source>
</evidence>
<dbReference type="AlphaFoldDB" id="A0A2H9VUB9"/>
<protein>
    <submittedName>
        <fullName evidence="3">Gluconolactonase</fullName>
    </submittedName>
</protein>
<dbReference type="InterPro" id="IPR013658">
    <property type="entry name" value="SGL"/>
</dbReference>
<keyword evidence="4" id="KW-1185">Reference proteome</keyword>
<dbReference type="GO" id="GO:0016787">
    <property type="term" value="F:hydrolase activity"/>
    <property type="evidence" value="ECO:0007669"/>
    <property type="project" value="UniProtKB-KW"/>
</dbReference>
<evidence type="ECO:0000259" key="2">
    <source>
        <dbReference type="Pfam" id="PF08450"/>
    </source>
</evidence>
<keyword evidence="1" id="KW-0378">Hydrolase</keyword>
<dbReference type="EMBL" id="PGFJ01000001">
    <property type="protein sequence ID" value="PJJ84417.1"/>
    <property type="molecule type" value="Genomic_DNA"/>
</dbReference>
<dbReference type="Pfam" id="PF08450">
    <property type="entry name" value="SGL"/>
    <property type="match status" value="1"/>
</dbReference>
<dbReference type="Gene3D" id="2.120.10.30">
    <property type="entry name" value="TolB, C-terminal domain"/>
    <property type="match status" value="1"/>
</dbReference>
<sequence>MAIIGYHLYTYMKLTQKIFLASALSVGALTAMKTTPVVNKQLTALADSTSELFADGTVPTLVSDQFGFTEGPSPDKKGNIYFTDQNNDKIWMYGIDGKLTVWMDSSHRANGTYFDKKGNLITCAELLNQLISISPDKKITTIIGDIGGKFMNGPNDVFVTDKGDMYFSDPYFQRAFWKHRGAPGMQLDGQKVYLVRKGSKEAVPVITDMRVPNGVVGTPDGKYLYVADYGGRKTFKYTIEKDGTLSNKTPFAEIGSDGITLDNKGNVYLTGRGVQVYNKDGKRIAQISVPQPSTTNVCFGGKNRDILFITSPKAVYTMQMKVKGVE</sequence>
<reference evidence="3 4" key="1">
    <citation type="submission" date="2017-11" db="EMBL/GenBank/DDBJ databases">
        <title>Genomic Encyclopedia of Archaeal and Bacterial Type Strains, Phase II (KMG-II): From Individual Species to Whole Genera.</title>
        <authorList>
            <person name="Goeker M."/>
        </authorList>
    </citation>
    <scope>NUCLEOTIDE SEQUENCE [LARGE SCALE GENOMIC DNA]</scope>
    <source>
        <strain evidence="3 4">DSM 28175</strain>
    </source>
</reference>
<organism evidence="3 4">
    <name type="scientific">Mucilaginibacter auburnensis</name>
    <dbReference type="NCBI Taxonomy" id="1457233"/>
    <lineage>
        <taxon>Bacteria</taxon>
        <taxon>Pseudomonadati</taxon>
        <taxon>Bacteroidota</taxon>
        <taxon>Sphingobacteriia</taxon>
        <taxon>Sphingobacteriales</taxon>
        <taxon>Sphingobacteriaceae</taxon>
        <taxon>Mucilaginibacter</taxon>
    </lineage>
</organism>
<dbReference type="InterPro" id="IPR051262">
    <property type="entry name" value="SMP-30/CGR1_Lactonase"/>
</dbReference>
<comment type="caution">
    <text evidence="3">The sequence shown here is derived from an EMBL/GenBank/DDBJ whole genome shotgun (WGS) entry which is preliminary data.</text>
</comment>
<proteinExistence type="predicted"/>
<accession>A0A2H9VUB9</accession>
<dbReference type="InterPro" id="IPR011042">
    <property type="entry name" value="6-blade_b-propeller_TolB-like"/>
</dbReference>